<dbReference type="GO" id="GO:0006364">
    <property type="term" value="P:rRNA processing"/>
    <property type="evidence" value="ECO:0007669"/>
    <property type="project" value="UniProtKB-UniRule"/>
</dbReference>
<keyword evidence="3 5" id="KW-0698">rRNA processing</keyword>
<evidence type="ECO:0000259" key="6">
    <source>
        <dbReference type="Pfam" id="PF01782"/>
    </source>
</evidence>
<dbReference type="InterPro" id="IPR011033">
    <property type="entry name" value="PRC_barrel-like_sf"/>
</dbReference>
<evidence type="ECO:0000256" key="3">
    <source>
        <dbReference type="ARBA" id="ARBA00022552"/>
    </source>
</evidence>
<comment type="similarity">
    <text evidence="5">Belongs to the RimM family.</text>
</comment>
<dbReference type="InterPro" id="IPR056792">
    <property type="entry name" value="PRC_RimM"/>
</dbReference>
<dbReference type="InterPro" id="IPR002676">
    <property type="entry name" value="RimM_N"/>
</dbReference>
<proteinExistence type="inferred from homology"/>
<dbReference type="InterPro" id="IPR036976">
    <property type="entry name" value="RimM_N_sf"/>
</dbReference>
<dbReference type="SUPFAM" id="SSF50346">
    <property type="entry name" value="PRC-barrel domain"/>
    <property type="match status" value="1"/>
</dbReference>
<comment type="caution">
    <text evidence="8">The sequence shown here is derived from an EMBL/GenBank/DDBJ whole genome shotgun (WGS) entry which is preliminary data.</text>
</comment>
<dbReference type="InterPro" id="IPR011961">
    <property type="entry name" value="RimM"/>
</dbReference>
<keyword evidence="1 5" id="KW-0963">Cytoplasm</keyword>
<evidence type="ECO:0000313" key="9">
    <source>
        <dbReference type="Proteomes" id="UP000823616"/>
    </source>
</evidence>
<dbReference type="Gene3D" id="2.40.30.60">
    <property type="entry name" value="RimM"/>
    <property type="match status" value="1"/>
</dbReference>
<accession>A0A9D9HHA5</accession>
<sequence length="182" mass="19446">MPPGGKRSRLSGGELVTAFIRSPHGVKGFMRVESASGETGHLSALPSVLVRLGRDDGQVFAYDVEETAGSAAAFLMKFAGIDTPEDAKLLSGAEILVERDKACPLREGEVYVRDLCQCDLVYGGSAVGRIIGVTEGGGGDLLEVALPEGRRCFVPFQNAFIGDVNPEQKTVCLLHRWILDEP</sequence>
<comment type="function">
    <text evidence="5">An accessory protein needed during the final step in the assembly of 30S ribosomal subunit, possibly for assembly of the head region. Essential for efficient processing of 16S rRNA. May be needed both before and after RbfA during the maturation of 16S rRNA. It has affinity for free ribosomal 30S subunits but not for 70S ribosomes.</text>
</comment>
<organism evidence="8 9">
    <name type="scientific">Candidatus Avitreponema avistercoris</name>
    <dbReference type="NCBI Taxonomy" id="2840705"/>
    <lineage>
        <taxon>Bacteria</taxon>
        <taxon>Pseudomonadati</taxon>
        <taxon>Spirochaetota</taxon>
        <taxon>Spirochaetia</taxon>
        <taxon>Spirochaetales</taxon>
        <taxon>Candidatus Avitreponema</taxon>
    </lineage>
</organism>
<dbReference type="Proteomes" id="UP000823616">
    <property type="component" value="Unassembled WGS sequence"/>
</dbReference>
<dbReference type="AlphaFoldDB" id="A0A9D9HHA5"/>
<dbReference type="GO" id="GO:0043022">
    <property type="term" value="F:ribosome binding"/>
    <property type="evidence" value="ECO:0007669"/>
    <property type="project" value="InterPro"/>
</dbReference>
<dbReference type="HAMAP" id="MF_00014">
    <property type="entry name" value="Ribosome_mat_RimM"/>
    <property type="match status" value="1"/>
</dbReference>
<feature type="domain" description="RimM N-terminal" evidence="6">
    <location>
        <begin position="18"/>
        <end position="100"/>
    </location>
</feature>
<evidence type="ECO:0000256" key="1">
    <source>
        <dbReference type="ARBA" id="ARBA00022490"/>
    </source>
</evidence>
<dbReference type="InterPro" id="IPR009000">
    <property type="entry name" value="Transl_B-barrel_sf"/>
</dbReference>
<dbReference type="Pfam" id="PF01782">
    <property type="entry name" value="RimM"/>
    <property type="match status" value="1"/>
</dbReference>
<comment type="subcellular location">
    <subcellularLocation>
        <location evidence="5">Cytoplasm</location>
    </subcellularLocation>
</comment>
<evidence type="ECO:0000313" key="8">
    <source>
        <dbReference type="EMBL" id="MBO8451079.1"/>
    </source>
</evidence>
<dbReference type="NCBIfam" id="TIGR02273">
    <property type="entry name" value="16S_RimM"/>
    <property type="match status" value="1"/>
</dbReference>
<keyword evidence="2 5" id="KW-0690">Ribosome biogenesis</keyword>
<dbReference type="GO" id="GO:0005840">
    <property type="term" value="C:ribosome"/>
    <property type="evidence" value="ECO:0007669"/>
    <property type="project" value="InterPro"/>
</dbReference>
<gene>
    <name evidence="5 8" type="primary">rimM</name>
    <name evidence="8" type="ORF">IAA96_08250</name>
</gene>
<comment type="domain">
    <text evidence="5">The PRC barrel domain binds ribosomal protein uS19.</text>
</comment>
<feature type="domain" description="Ribosome maturation factor RimM PRC barrel" evidence="7">
    <location>
        <begin position="113"/>
        <end position="178"/>
    </location>
</feature>
<dbReference type="GO" id="GO:0005737">
    <property type="term" value="C:cytoplasm"/>
    <property type="evidence" value="ECO:0007669"/>
    <property type="project" value="UniProtKB-SubCell"/>
</dbReference>
<dbReference type="GO" id="GO:0042274">
    <property type="term" value="P:ribosomal small subunit biogenesis"/>
    <property type="evidence" value="ECO:0007669"/>
    <property type="project" value="UniProtKB-UniRule"/>
</dbReference>
<evidence type="ECO:0000256" key="4">
    <source>
        <dbReference type="ARBA" id="ARBA00023186"/>
    </source>
</evidence>
<dbReference type="Pfam" id="PF24986">
    <property type="entry name" value="PRC_RimM"/>
    <property type="match status" value="1"/>
</dbReference>
<reference evidence="8" key="1">
    <citation type="submission" date="2020-10" db="EMBL/GenBank/DDBJ databases">
        <authorList>
            <person name="Gilroy R."/>
        </authorList>
    </citation>
    <scope>NUCLEOTIDE SEQUENCE</scope>
    <source>
        <strain evidence="8">B3-4054</strain>
    </source>
</reference>
<protein>
    <recommendedName>
        <fullName evidence="5">Ribosome maturation factor RimM</fullName>
    </recommendedName>
</protein>
<dbReference type="SUPFAM" id="SSF50447">
    <property type="entry name" value="Translation proteins"/>
    <property type="match status" value="1"/>
</dbReference>
<evidence type="ECO:0000256" key="2">
    <source>
        <dbReference type="ARBA" id="ARBA00022517"/>
    </source>
</evidence>
<evidence type="ECO:0000259" key="7">
    <source>
        <dbReference type="Pfam" id="PF24986"/>
    </source>
</evidence>
<evidence type="ECO:0000256" key="5">
    <source>
        <dbReference type="HAMAP-Rule" id="MF_00014"/>
    </source>
</evidence>
<dbReference type="EMBL" id="JADIMS010000153">
    <property type="protein sequence ID" value="MBO8451079.1"/>
    <property type="molecule type" value="Genomic_DNA"/>
</dbReference>
<dbReference type="PANTHER" id="PTHR33692">
    <property type="entry name" value="RIBOSOME MATURATION FACTOR RIMM"/>
    <property type="match status" value="1"/>
</dbReference>
<reference evidence="8" key="2">
    <citation type="journal article" date="2021" name="PeerJ">
        <title>Extensive microbial diversity within the chicken gut microbiome revealed by metagenomics and culture.</title>
        <authorList>
            <person name="Gilroy R."/>
            <person name="Ravi A."/>
            <person name="Getino M."/>
            <person name="Pursley I."/>
            <person name="Horton D.L."/>
            <person name="Alikhan N.F."/>
            <person name="Baker D."/>
            <person name="Gharbi K."/>
            <person name="Hall N."/>
            <person name="Watson M."/>
            <person name="Adriaenssens E.M."/>
            <person name="Foster-Nyarko E."/>
            <person name="Jarju S."/>
            <person name="Secka A."/>
            <person name="Antonio M."/>
            <person name="Oren A."/>
            <person name="Chaudhuri R.R."/>
            <person name="La Ragione R."/>
            <person name="Hildebrand F."/>
            <person name="Pallen M.J."/>
        </authorList>
    </citation>
    <scope>NUCLEOTIDE SEQUENCE</scope>
    <source>
        <strain evidence="8">B3-4054</strain>
    </source>
</reference>
<dbReference type="PANTHER" id="PTHR33692:SF1">
    <property type="entry name" value="RIBOSOME MATURATION FACTOR RIMM"/>
    <property type="match status" value="1"/>
</dbReference>
<dbReference type="Gene3D" id="2.30.30.240">
    <property type="entry name" value="PRC-barrel domain"/>
    <property type="match status" value="1"/>
</dbReference>
<name>A0A9D9HHA5_9SPIR</name>
<keyword evidence="4 5" id="KW-0143">Chaperone</keyword>
<comment type="subunit">
    <text evidence="5">Binds ribosomal protein uS19.</text>
</comment>